<dbReference type="PaxDb" id="39947-A0A0P0UYA7"/>
<dbReference type="Pfam" id="PF13966">
    <property type="entry name" value="zf-RVT"/>
    <property type="match status" value="1"/>
</dbReference>
<feature type="non-terminal residue" evidence="2">
    <location>
        <position position="1"/>
    </location>
</feature>
<dbReference type="AlphaFoldDB" id="A0A0P0UYA7"/>
<name>A0A0P0UYA7_ORYSJ</name>
<sequence length="63" mass="7284">LVIQNTVWTTDRLERRGWQNQKVCPLCYMADEYADHLLAKYRATLTYNWISGMTVTQSNTGGT</sequence>
<reference evidence="2 3" key="2">
    <citation type="journal article" date="2013" name="Plant Cell Physiol.">
        <title>Rice Annotation Project Database (RAP-DB): an integrative and interactive database for rice genomics.</title>
        <authorList>
            <person name="Sakai H."/>
            <person name="Lee S.S."/>
            <person name="Tanaka T."/>
            <person name="Numa H."/>
            <person name="Kim J."/>
            <person name="Kawahara Y."/>
            <person name="Wakimoto H."/>
            <person name="Yang C.C."/>
            <person name="Iwamoto M."/>
            <person name="Abe T."/>
            <person name="Yamada Y."/>
            <person name="Muto A."/>
            <person name="Inokuchi H."/>
            <person name="Ikemura T."/>
            <person name="Matsumoto T."/>
            <person name="Sasaki T."/>
            <person name="Itoh T."/>
        </authorList>
    </citation>
    <scope>NUCLEOTIDE SEQUENCE [LARGE SCALE GENOMIC DNA]</scope>
    <source>
        <strain evidence="3">cv. Nipponbare</strain>
    </source>
</reference>
<dbReference type="EMBL" id="AP014957">
    <property type="protein sequence ID" value="BAS70291.1"/>
    <property type="molecule type" value="Genomic_DNA"/>
</dbReference>
<dbReference type="InterPro" id="IPR026960">
    <property type="entry name" value="RVT-Znf"/>
</dbReference>
<feature type="domain" description="Reverse transcriptase zinc-binding" evidence="1">
    <location>
        <begin position="1"/>
        <end position="40"/>
    </location>
</feature>
<dbReference type="Gramene" id="Os01t0138100-01">
    <property type="protein sequence ID" value="Os01t0138100-01"/>
    <property type="gene ID" value="Os01g0138100"/>
</dbReference>
<reference evidence="3" key="1">
    <citation type="journal article" date="2005" name="Nature">
        <title>The map-based sequence of the rice genome.</title>
        <authorList>
            <consortium name="International rice genome sequencing project (IRGSP)"/>
            <person name="Matsumoto T."/>
            <person name="Wu J."/>
            <person name="Kanamori H."/>
            <person name="Katayose Y."/>
            <person name="Fujisawa M."/>
            <person name="Namiki N."/>
            <person name="Mizuno H."/>
            <person name="Yamamoto K."/>
            <person name="Antonio B.A."/>
            <person name="Baba T."/>
            <person name="Sakata K."/>
            <person name="Nagamura Y."/>
            <person name="Aoki H."/>
            <person name="Arikawa K."/>
            <person name="Arita K."/>
            <person name="Bito T."/>
            <person name="Chiden Y."/>
            <person name="Fujitsuka N."/>
            <person name="Fukunaka R."/>
            <person name="Hamada M."/>
            <person name="Harada C."/>
            <person name="Hayashi A."/>
            <person name="Hijishita S."/>
            <person name="Honda M."/>
            <person name="Hosokawa S."/>
            <person name="Ichikawa Y."/>
            <person name="Idonuma A."/>
            <person name="Iijima M."/>
            <person name="Ikeda M."/>
            <person name="Ikeno M."/>
            <person name="Ito K."/>
            <person name="Ito S."/>
            <person name="Ito T."/>
            <person name="Ito Y."/>
            <person name="Ito Y."/>
            <person name="Iwabuchi A."/>
            <person name="Kamiya K."/>
            <person name="Karasawa W."/>
            <person name="Kurita K."/>
            <person name="Katagiri S."/>
            <person name="Kikuta A."/>
            <person name="Kobayashi H."/>
            <person name="Kobayashi N."/>
            <person name="Machita K."/>
            <person name="Maehara T."/>
            <person name="Masukawa M."/>
            <person name="Mizubayashi T."/>
            <person name="Mukai Y."/>
            <person name="Nagasaki H."/>
            <person name="Nagata Y."/>
            <person name="Naito S."/>
            <person name="Nakashima M."/>
            <person name="Nakama Y."/>
            <person name="Nakamichi Y."/>
            <person name="Nakamura M."/>
            <person name="Meguro A."/>
            <person name="Negishi M."/>
            <person name="Ohta I."/>
            <person name="Ohta T."/>
            <person name="Okamoto M."/>
            <person name="Ono N."/>
            <person name="Saji S."/>
            <person name="Sakaguchi M."/>
            <person name="Sakai K."/>
            <person name="Shibata M."/>
            <person name="Shimokawa T."/>
            <person name="Song J."/>
            <person name="Takazaki Y."/>
            <person name="Terasawa K."/>
            <person name="Tsugane M."/>
            <person name="Tsuji K."/>
            <person name="Ueda S."/>
            <person name="Waki K."/>
            <person name="Yamagata H."/>
            <person name="Yamamoto M."/>
            <person name="Yamamoto S."/>
            <person name="Yamane H."/>
            <person name="Yoshiki S."/>
            <person name="Yoshihara R."/>
            <person name="Yukawa K."/>
            <person name="Zhong H."/>
            <person name="Yano M."/>
            <person name="Yuan Q."/>
            <person name="Ouyang S."/>
            <person name="Liu J."/>
            <person name="Jones K.M."/>
            <person name="Gansberger K."/>
            <person name="Moffat K."/>
            <person name="Hill J."/>
            <person name="Bera J."/>
            <person name="Fadrosh D."/>
            <person name="Jin S."/>
            <person name="Johri S."/>
            <person name="Kim M."/>
            <person name="Overton L."/>
            <person name="Reardon M."/>
            <person name="Tsitrin T."/>
            <person name="Vuong H."/>
            <person name="Weaver B."/>
            <person name="Ciecko A."/>
            <person name="Tallon L."/>
            <person name="Jackson J."/>
            <person name="Pai G."/>
            <person name="Aken S.V."/>
            <person name="Utterback T."/>
            <person name="Reidmuller S."/>
            <person name="Feldblyum T."/>
            <person name="Hsiao J."/>
            <person name="Zismann V."/>
            <person name="Iobst S."/>
            <person name="de Vazeille A.R."/>
            <person name="Buell C.R."/>
            <person name="Ying K."/>
            <person name="Li Y."/>
            <person name="Lu T."/>
            <person name="Huang Y."/>
            <person name="Zhao Q."/>
            <person name="Feng Q."/>
            <person name="Zhang L."/>
            <person name="Zhu J."/>
            <person name="Weng Q."/>
            <person name="Mu J."/>
            <person name="Lu Y."/>
            <person name="Fan D."/>
            <person name="Liu Y."/>
            <person name="Guan J."/>
            <person name="Zhang Y."/>
            <person name="Yu S."/>
            <person name="Liu X."/>
            <person name="Zhang Y."/>
            <person name="Hong G."/>
            <person name="Han B."/>
            <person name="Choisne N."/>
            <person name="Demange N."/>
            <person name="Orjeda G."/>
            <person name="Samain S."/>
            <person name="Cattolico L."/>
            <person name="Pelletier E."/>
            <person name="Couloux A."/>
            <person name="Segurens B."/>
            <person name="Wincker P."/>
            <person name="D'Hont A."/>
            <person name="Scarpelli C."/>
            <person name="Weissenbach J."/>
            <person name="Salanoubat M."/>
            <person name="Quetier F."/>
            <person name="Yu Y."/>
            <person name="Kim H.R."/>
            <person name="Rambo T."/>
            <person name="Currie J."/>
            <person name="Collura K."/>
            <person name="Luo M."/>
            <person name="Yang T."/>
            <person name="Ammiraju J.S.S."/>
            <person name="Engler F."/>
            <person name="Soderlund C."/>
            <person name="Wing R.A."/>
            <person name="Palmer L.E."/>
            <person name="de la Bastide M."/>
            <person name="Spiegel L."/>
            <person name="Nascimento L."/>
            <person name="Zutavern T."/>
            <person name="O'Shaughnessy A."/>
            <person name="Dike S."/>
            <person name="Dedhia N."/>
            <person name="Preston R."/>
            <person name="Balija V."/>
            <person name="McCombie W.R."/>
            <person name="Chow T."/>
            <person name="Chen H."/>
            <person name="Chung M."/>
            <person name="Chen C."/>
            <person name="Shaw J."/>
            <person name="Wu H."/>
            <person name="Hsiao K."/>
            <person name="Chao Y."/>
            <person name="Chu M."/>
            <person name="Cheng C."/>
            <person name="Hour A."/>
            <person name="Lee P."/>
            <person name="Lin S."/>
            <person name="Lin Y."/>
            <person name="Liou J."/>
            <person name="Liu S."/>
            <person name="Hsing Y."/>
            <person name="Raghuvanshi S."/>
            <person name="Mohanty A."/>
            <person name="Bharti A.K."/>
            <person name="Gaur A."/>
            <person name="Gupta V."/>
            <person name="Kumar D."/>
            <person name="Ravi V."/>
            <person name="Vij S."/>
            <person name="Kapur A."/>
            <person name="Khurana P."/>
            <person name="Khurana P."/>
            <person name="Khurana J.P."/>
            <person name="Tyagi A.K."/>
            <person name="Gaikwad K."/>
            <person name="Singh A."/>
            <person name="Dalal V."/>
            <person name="Srivastava S."/>
            <person name="Dixit A."/>
            <person name="Pal A.K."/>
            <person name="Ghazi I.A."/>
            <person name="Yadav M."/>
            <person name="Pandit A."/>
            <person name="Bhargava A."/>
            <person name="Sureshbabu K."/>
            <person name="Batra K."/>
            <person name="Sharma T.R."/>
            <person name="Mohapatra T."/>
            <person name="Singh N.K."/>
            <person name="Messing J."/>
            <person name="Nelson A.B."/>
            <person name="Fuks G."/>
            <person name="Kavchok S."/>
            <person name="Keizer G."/>
            <person name="Linton E."/>
            <person name="Llaca V."/>
            <person name="Song R."/>
            <person name="Tanyolac B."/>
            <person name="Young S."/>
            <person name="Ho-Il K."/>
            <person name="Hahn J.H."/>
            <person name="Sangsakoo G."/>
            <person name="Vanavichit A."/>
            <person name="de Mattos Luiz.A.T."/>
            <person name="Zimmer P.D."/>
            <person name="Malone G."/>
            <person name="Dellagostin O."/>
            <person name="de Oliveira A.C."/>
            <person name="Bevan M."/>
            <person name="Bancroft I."/>
            <person name="Minx P."/>
            <person name="Cordum H."/>
            <person name="Wilson R."/>
            <person name="Cheng Z."/>
            <person name="Jin W."/>
            <person name="Jiang J."/>
            <person name="Leong S.A."/>
            <person name="Iwama H."/>
            <person name="Gojobori T."/>
            <person name="Itoh T."/>
            <person name="Niimura Y."/>
            <person name="Fujii Y."/>
            <person name="Habara T."/>
            <person name="Sakai H."/>
            <person name="Sato Y."/>
            <person name="Wilson G."/>
            <person name="Kumar K."/>
            <person name="McCouch S."/>
            <person name="Juretic N."/>
            <person name="Hoen D."/>
            <person name="Wright S."/>
            <person name="Bruskiewich R."/>
            <person name="Bureau T."/>
            <person name="Miyao A."/>
            <person name="Hirochika H."/>
            <person name="Nishikawa T."/>
            <person name="Kadowaki K."/>
            <person name="Sugiura M."/>
            <person name="Burr B."/>
            <person name="Sasaki T."/>
        </authorList>
    </citation>
    <scope>NUCLEOTIDE SEQUENCE [LARGE SCALE GENOMIC DNA]</scope>
    <source>
        <strain evidence="3">cv. Nipponbare</strain>
    </source>
</reference>
<evidence type="ECO:0000313" key="3">
    <source>
        <dbReference type="Proteomes" id="UP000059680"/>
    </source>
</evidence>
<gene>
    <name evidence="2" type="ordered locus">Os01g0138100</name>
    <name evidence="2" type="ORF">OSNPB_010138100</name>
</gene>
<proteinExistence type="predicted"/>
<organism evidence="2 3">
    <name type="scientific">Oryza sativa subsp. japonica</name>
    <name type="common">Rice</name>
    <dbReference type="NCBI Taxonomy" id="39947"/>
    <lineage>
        <taxon>Eukaryota</taxon>
        <taxon>Viridiplantae</taxon>
        <taxon>Streptophyta</taxon>
        <taxon>Embryophyta</taxon>
        <taxon>Tracheophyta</taxon>
        <taxon>Spermatophyta</taxon>
        <taxon>Magnoliopsida</taxon>
        <taxon>Liliopsida</taxon>
        <taxon>Poales</taxon>
        <taxon>Poaceae</taxon>
        <taxon>BOP clade</taxon>
        <taxon>Oryzoideae</taxon>
        <taxon>Oryzeae</taxon>
        <taxon>Oryzinae</taxon>
        <taxon>Oryza</taxon>
        <taxon>Oryza sativa</taxon>
    </lineage>
</organism>
<evidence type="ECO:0000259" key="1">
    <source>
        <dbReference type="Pfam" id="PF13966"/>
    </source>
</evidence>
<protein>
    <submittedName>
        <fullName evidence="2">Os01g0138100 protein</fullName>
    </submittedName>
</protein>
<dbReference type="Proteomes" id="UP000059680">
    <property type="component" value="Chromosome 1"/>
</dbReference>
<evidence type="ECO:0000313" key="2">
    <source>
        <dbReference type="EMBL" id="BAS70291.1"/>
    </source>
</evidence>
<dbReference type="InParanoid" id="A0A0P0UYA7"/>
<reference evidence="2 3" key="3">
    <citation type="journal article" date="2013" name="Rice">
        <title>Improvement of the Oryza sativa Nipponbare reference genome using next generation sequence and optical map data.</title>
        <authorList>
            <person name="Kawahara Y."/>
            <person name="de la Bastide M."/>
            <person name="Hamilton J.P."/>
            <person name="Kanamori H."/>
            <person name="McCombie W.R."/>
            <person name="Ouyang S."/>
            <person name="Schwartz D.C."/>
            <person name="Tanaka T."/>
            <person name="Wu J."/>
            <person name="Zhou S."/>
            <person name="Childs K.L."/>
            <person name="Davidson R.M."/>
            <person name="Lin H."/>
            <person name="Quesada-Ocampo L."/>
            <person name="Vaillancourt B."/>
            <person name="Sakai H."/>
            <person name="Lee S.S."/>
            <person name="Kim J."/>
            <person name="Numa H."/>
            <person name="Itoh T."/>
            <person name="Buell C.R."/>
            <person name="Matsumoto T."/>
        </authorList>
    </citation>
    <scope>NUCLEOTIDE SEQUENCE [LARGE SCALE GENOMIC DNA]</scope>
    <source>
        <strain evidence="3">cv. Nipponbare</strain>
    </source>
</reference>
<accession>A0A0P0UYA7</accession>
<keyword evidence="3" id="KW-1185">Reference proteome</keyword>